<dbReference type="InterPro" id="IPR024072">
    <property type="entry name" value="DHFR-like_dom_sf"/>
</dbReference>
<dbReference type="GO" id="GO:0009231">
    <property type="term" value="P:riboflavin biosynthetic process"/>
    <property type="evidence" value="ECO:0007669"/>
    <property type="project" value="InterPro"/>
</dbReference>
<accession>M7XIV1</accession>
<dbReference type="InParanoid" id="M7XIV1"/>
<proteinExistence type="predicted"/>
<dbReference type="Gene3D" id="3.40.430.10">
    <property type="entry name" value="Dihydrofolate Reductase, subunit A"/>
    <property type="match status" value="1"/>
</dbReference>
<gene>
    <name evidence="2" type="ORF">C943_03687</name>
</gene>
<sequence length="178" mass="19710">MPKLILYIAISLDGKIARNDGGLDWLENHPNPNGLDYGYADFLAGIGTTIMGRKTYEEILGFGVDWPYIGLQSYVASSDPSYRCTTPDTFPIHSDLGELVKNLKTTADKDIWLIGGGNLVSYFLDQDLLDELILAIIPTILGEGIPLFPGNKIQSNWQLKDTKTLETGVVTLTYQRLK</sequence>
<feature type="domain" description="Bacterial bifunctional deaminase-reductase C-terminal" evidence="1">
    <location>
        <begin position="93"/>
        <end position="170"/>
    </location>
</feature>
<dbReference type="Pfam" id="PF01872">
    <property type="entry name" value="RibD_C"/>
    <property type="match status" value="1"/>
</dbReference>
<protein>
    <submittedName>
        <fullName evidence="2">Dihydrofolate reductase</fullName>
    </submittedName>
</protein>
<dbReference type="STRING" id="1239962.C943_03687"/>
<dbReference type="InterPro" id="IPR050765">
    <property type="entry name" value="Riboflavin_Biosynth_HTPR"/>
</dbReference>
<dbReference type="SUPFAM" id="SSF53597">
    <property type="entry name" value="Dihydrofolate reductase-like"/>
    <property type="match status" value="1"/>
</dbReference>
<dbReference type="GO" id="GO:0008703">
    <property type="term" value="F:5-amino-6-(5-phosphoribosylamino)uracil reductase activity"/>
    <property type="evidence" value="ECO:0007669"/>
    <property type="project" value="InterPro"/>
</dbReference>
<dbReference type="OrthoDB" id="195113at2"/>
<evidence type="ECO:0000313" key="2">
    <source>
        <dbReference type="EMBL" id="EMS34468.1"/>
    </source>
</evidence>
<dbReference type="RefSeq" id="WP_008624899.1">
    <property type="nucleotide sequence ID" value="NZ_AMZY02000006.1"/>
</dbReference>
<dbReference type="AlphaFoldDB" id="M7XIV1"/>
<reference evidence="2" key="1">
    <citation type="submission" date="2013-01" db="EMBL/GenBank/DDBJ databases">
        <title>Genome assembly of Mariniradius saccharolyticus AK6.</title>
        <authorList>
            <person name="Vaidya B."/>
            <person name="Khatri I."/>
            <person name="Tanuku N.R.S."/>
            <person name="Subramanian S."/>
            <person name="Pinnaka A."/>
        </authorList>
    </citation>
    <scope>NUCLEOTIDE SEQUENCE [LARGE SCALE GENOMIC DNA]</scope>
    <source>
        <strain evidence="2">AK6</strain>
    </source>
</reference>
<dbReference type="InterPro" id="IPR002734">
    <property type="entry name" value="RibDG_C"/>
</dbReference>
<dbReference type="Proteomes" id="UP000010953">
    <property type="component" value="Unassembled WGS sequence"/>
</dbReference>
<evidence type="ECO:0000313" key="3">
    <source>
        <dbReference type="Proteomes" id="UP000010953"/>
    </source>
</evidence>
<dbReference type="EMBL" id="AMZY02000006">
    <property type="protein sequence ID" value="EMS34468.1"/>
    <property type="molecule type" value="Genomic_DNA"/>
</dbReference>
<evidence type="ECO:0000259" key="1">
    <source>
        <dbReference type="Pfam" id="PF01872"/>
    </source>
</evidence>
<organism evidence="2 3">
    <name type="scientific">Mariniradius saccharolyticus AK6</name>
    <dbReference type="NCBI Taxonomy" id="1239962"/>
    <lineage>
        <taxon>Bacteria</taxon>
        <taxon>Pseudomonadati</taxon>
        <taxon>Bacteroidota</taxon>
        <taxon>Cytophagia</taxon>
        <taxon>Cytophagales</taxon>
        <taxon>Cyclobacteriaceae</taxon>
        <taxon>Mariniradius</taxon>
    </lineage>
</organism>
<keyword evidence="3" id="KW-1185">Reference proteome</keyword>
<dbReference type="PANTHER" id="PTHR38011">
    <property type="entry name" value="DIHYDROFOLATE REDUCTASE FAMILY PROTEIN (AFU_ORTHOLOGUE AFUA_8G06820)"/>
    <property type="match status" value="1"/>
</dbReference>
<comment type="caution">
    <text evidence="2">The sequence shown here is derived from an EMBL/GenBank/DDBJ whole genome shotgun (WGS) entry which is preliminary data.</text>
</comment>
<name>M7XIV1_9BACT</name>
<dbReference type="eggNOG" id="COG0262">
    <property type="taxonomic scope" value="Bacteria"/>
</dbReference>
<dbReference type="PANTHER" id="PTHR38011:SF11">
    <property type="entry name" value="2,5-DIAMINO-6-RIBOSYLAMINO-4(3H)-PYRIMIDINONE 5'-PHOSPHATE REDUCTASE"/>
    <property type="match status" value="1"/>
</dbReference>